<evidence type="ECO:0000313" key="5">
    <source>
        <dbReference type="Proteomes" id="UP001282288"/>
    </source>
</evidence>
<evidence type="ECO:0000313" key="4">
    <source>
        <dbReference type="Proteomes" id="UP001272987"/>
    </source>
</evidence>
<organism evidence="2 5">
    <name type="scientific">Streptomyces acidiscabies</name>
    <dbReference type="NCBI Taxonomy" id="42234"/>
    <lineage>
        <taxon>Bacteria</taxon>
        <taxon>Bacillati</taxon>
        <taxon>Actinomycetota</taxon>
        <taxon>Actinomycetes</taxon>
        <taxon>Kitasatosporales</taxon>
        <taxon>Streptomycetaceae</taxon>
        <taxon>Streptomyces</taxon>
    </lineage>
</organism>
<dbReference type="Proteomes" id="UP001272987">
    <property type="component" value="Unassembled WGS sequence"/>
</dbReference>
<dbReference type="GeneID" id="69810026"/>
<evidence type="ECO:0000313" key="3">
    <source>
        <dbReference type="EMBL" id="MDX3017098.1"/>
    </source>
</evidence>
<dbReference type="EMBL" id="JARAWP010000002">
    <property type="protein sequence ID" value="MDX3017098.1"/>
    <property type="molecule type" value="Genomic_DNA"/>
</dbReference>
<accession>A0AAP6EIK5</accession>
<name>A0AAP6EIK5_9ACTN</name>
<evidence type="ECO:0000256" key="1">
    <source>
        <dbReference type="SAM" id="MobiDB-lite"/>
    </source>
</evidence>
<dbReference type="AlphaFoldDB" id="A0AAP6EIK5"/>
<gene>
    <name evidence="2" type="ORF">PV399_31855</name>
    <name evidence="3" type="ORF">PV666_04285</name>
</gene>
<evidence type="ECO:0000313" key="2">
    <source>
        <dbReference type="EMBL" id="MDX2964277.1"/>
    </source>
</evidence>
<proteinExistence type="predicted"/>
<protein>
    <recommendedName>
        <fullName evidence="6">L,D-transpeptidase</fullName>
    </recommendedName>
</protein>
<dbReference type="RefSeq" id="WP_100216689.1">
    <property type="nucleotide sequence ID" value="NZ_BCMK01000042.1"/>
</dbReference>
<reference evidence="2 4" key="1">
    <citation type="journal article" date="2023" name="Microb. Genom.">
        <title>Mesoterricola silvestris gen. nov., sp. nov., Mesoterricola sediminis sp. nov., Geothrix oryzae sp. nov., Geothrix edaphica sp. nov., Geothrix rubra sp. nov., and Geothrix limicola sp. nov., six novel members of Acidobacteriota isolated from soils.</title>
        <authorList>
            <person name="Weisberg A.J."/>
            <person name="Pearce E."/>
            <person name="Kramer C.G."/>
            <person name="Chang J.H."/>
            <person name="Clarke C.R."/>
        </authorList>
    </citation>
    <scope>NUCLEOTIDE SEQUENCE</scope>
    <source>
        <strain evidence="3 4">NB05-1H</strain>
        <strain evidence="2">NRRL_B-16521</strain>
    </source>
</reference>
<dbReference type="Proteomes" id="UP001282288">
    <property type="component" value="Unassembled WGS sequence"/>
</dbReference>
<evidence type="ECO:0008006" key="6">
    <source>
        <dbReference type="Google" id="ProtNLM"/>
    </source>
</evidence>
<comment type="caution">
    <text evidence="2">The sequence shown here is derived from an EMBL/GenBank/DDBJ whole genome shotgun (WGS) entry which is preliminary data.</text>
</comment>
<keyword evidence="4" id="KW-1185">Reference proteome</keyword>
<feature type="region of interest" description="Disordered" evidence="1">
    <location>
        <begin position="30"/>
        <end position="58"/>
    </location>
</feature>
<sequence>MTSSSAGFVAGLTAAAITTVGVLAWQASAQSPGDLNRPLPTAASKAPRDVKHPDALPVNSGAGQRVVYSVDDDRVWLVDETGKVTRTFRVYPGGVDPKLGPHTVSSRANAVTATDGTHIEHVVRFAATPDGMAIGFSAAVNGALPAGDTMVKTGGIRETRPDGDAMWDFATVGRRVVVIR</sequence>
<dbReference type="EMBL" id="JARAWC010000029">
    <property type="protein sequence ID" value="MDX2964277.1"/>
    <property type="molecule type" value="Genomic_DNA"/>
</dbReference>